<name>A0ABX3GC31_9ACTN</name>
<dbReference type="Proteomes" id="UP000187151">
    <property type="component" value="Unassembled WGS sequence"/>
</dbReference>
<comment type="caution">
    <text evidence="1">The sequence shown here is derived from an EMBL/GenBank/DDBJ whole genome shotgun (WGS) entry which is preliminary data.</text>
</comment>
<proteinExistence type="predicted"/>
<evidence type="ECO:0000313" key="1">
    <source>
        <dbReference type="EMBL" id="OLZ74040.1"/>
    </source>
</evidence>
<protein>
    <submittedName>
        <fullName evidence="1">Uncharacterized protein</fullName>
    </submittedName>
</protein>
<sequence length="355" mass="39272">MDMLSDVTLTQDQHSLLGAIAHPWLDTGEWPLWANVQHRYDLRGQDADIILNSMPRVGIEGPFGASYGFVSHPRPRVGPGDRVRLTVAASLVLPQVKMMAGDPFVQALRHMIDLYTDRPITNELPTVHLRSTELASTHPSFKPWFVQVLPDLLSHEPAISTSGVNFPDGRWERDVTRSVMKYIGVDTVERYIEKTIEIVTANAAEITPAPVEMIEPQVSLPGRGPYVGLALLSDLEKAAQTSTWGLHKLIALCRELNENYATGNPYASAALIRAILDHIPPVFGHRDFKQVAAQHPFPIQRTDKAHAQRLAAFKDIAHDGLHRPISDAAGPTIGMDDLEPPARLNAILHELARLL</sequence>
<keyword evidence="2" id="KW-1185">Reference proteome</keyword>
<dbReference type="EMBL" id="MQUR01000001">
    <property type="protein sequence ID" value="OLZ74040.1"/>
    <property type="molecule type" value="Genomic_DNA"/>
</dbReference>
<evidence type="ECO:0000313" key="2">
    <source>
        <dbReference type="Proteomes" id="UP000187151"/>
    </source>
</evidence>
<gene>
    <name evidence="1" type="ORF">AVW11_00815</name>
</gene>
<accession>A0ABX3GC31</accession>
<dbReference type="RefSeq" id="WP_076042891.1">
    <property type="nucleotide sequence ID" value="NZ_MQUR01000001.1"/>
</dbReference>
<reference evidence="1 2" key="1">
    <citation type="submission" date="2016-01" db="EMBL/GenBank/DDBJ databases">
        <title>Streptomyces amritsarensis strain MTCC 11845 genome sequencing and assembly.</title>
        <authorList>
            <person name="Sharma D."/>
            <person name="Nair G.R."/>
            <person name="Kaur G."/>
            <person name="Manhas R.K."/>
            <person name="Mayilraj S."/>
        </authorList>
    </citation>
    <scope>NUCLEOTIDE SEQUENCE [LARGE SCALE GENOMIC DNA]</scope>
    <source>
        <strain evidence="1 2">MTCC 11845</strain>
    </source>
</reference>
<organism evidence="1 2">
    <name type="scientific">Streptomyces amritsarensis</name>
    <dbReference type="NCBI Taxonomy" id="681158"/>
    <lineage>
        <taxon>Bacteria</taxon>
        <taxon>Bacillati</taxon>
        <taxon>Actinomycetota</taxon>
        <taxon>Actinomycetes</taxon>
        <taxon>Kitasatosporales</taxon>
        <taxon>Streptomycetaceae</taxon>
        <taxon>Streptomyces</taxon>
    </lineage>
</organism>